<comment type="caution">
    <text evidence="1">The sequence shown here is derived from an EMBL/GenBank/DDBJ whole genome shotgun (WGS) entry which is preliminary data.</text>
</comment>
<proteinExistence type="predicted"/>
<evidence type="ECO:0000313" key="1">
    <source>
        <dbReference type="EMBL" id="KKL84288.1"/>
    </source>
</evidence>
<gene>
    <name evidence="1" type="ORF">LCGC14_1966260</name>
</gene>
<protein>
    <submittedName>
        <fullName evidence="1">Uncharacterized protein</fullName>
    </submittedName>
</protein>
<dbReference type="EMBL" id="LAZR01021743">
    <property type="protein sequence ID" value="KKL84288.1"/>
    <property type="molecule type" value="Genomic_DNA"/>
</dbReference>
<reference evidence="1" key="1">
    <citation type="journal article" date="2015" name="Nature">
        <title>Complex archaea that bridge the gap between prokaryotes and eukaryotes.</title>
        <authorList>
            <person name="Spang A."/>
            <person name="Saw J.H."/>
            <person name="Jorgensen S.L."/>
            <person name="Zaremba-Niedzwiedzka K."/>
            <person name="Martijn J."/>
            <person name="Lind A.E."/>
            <person name="van Eijk R."/>
            <person name="Schleper C."/>
            <person name="Guy L."/>
            <person name="Ettema T.J."/>
        </authorList>
    </citation>
    <scope>NUCLEOTIDE SEQUENCE</scope>
</reference>
<accession>A0A0F9FDI1</accession>
<organism evidence="1">
    <name type="scientific">marine sediment metagenome</name>
    <dbReference type="NCBI Taxonomy" id="412755"/>
    <lineage>
        <taxon>unclassified sequences</taxon>
        <taxon>metagenomes</taxon>
        <taxon>ecological metagenomes</taxon>
    </lineage>
</organism>
<name>A0A0F9FDI1_9ZZZZ</name>
<feature type="non-terminal residue" evidence="1">
    <location>
        <position position="51"/>
    </location>
</feature>
<sequence>MANTTAFAKLKLIDFDKIPWHLDSHDNLHVIDAILARFVAISNIQGVWQNA</sequence>
<dbReference type="AlphaFoldDB" id="A0A0F9FDI1"/>